<dbReference type="PANTHER" id="PTHR35040:SF9">
    <property type="entry name" value="4-LIKE CELL SURFACE PROTEIN, PUTATIVE (AFU_ORTHOLOGUE AFUA_4G14080)-RELATED"/>
    <property type="match status" value="1"/>
</dbReference>
<keyword evidence="2" id="KW-1185">Reference proteome</keyword>
<dbReference type="Pfam" id="PF12138">
    <property type="entry name" value="Spherulin4"/>
    <property type="match status" value="1"/>
</dbReference>
<evidence type="ECO:0000313" key="2">
    <source>
        <dbReference type="Proteomes" id="UP000191691"/>
    </source>
</evidence>
<dbReference type="EMBL" id="MOOB01000017">
    <property type="protein sequence ID" value="OQE88428.1"/>
    <property type="molecule type" value="Genomic_DNA"/>
</dbReference>
<dbReference type="OMA" id="PLYAWPG"/>
<gene>
    <name evidence="1" type="ORF">PENNAL_c0017G04693</name>
</gene>
<reference evidence="2" key="1">
    <citation type="journal article" date="2017" name="Nat. Microbiol.">
        <title>Global analysis of biosynthetic gene clusters reveals vast potential of secondary metabolite production in Penicillium species.</title>
        <authorList>
            <person name="Nielsen J.C."/>
            <person name="Grijseels S."/>
            <person name="Prigent S."/>
            <person name="Ji B."/>
            <person name="Dainat J."/>
            <person name="Nielsen K.F."/>
            <person name="Frisvad J.C."/>
            <person name="Workman M."/>
            <person name="Nielsen J."/>
        </authorList>
    </citation>
    <scope>NUCLEOTIDE SEQUENCE [LARGE SCALE GENOMIC DNA]</scope>
    <source>
        <strain evidence="2">IBT 13039</strain>
    </source>
</reference>
<evidence type="ECO:0008006" key="3">
    <source>
        <dbReference type="Google" id="ProtNLM"/>
    </source>
</evidence>
<dbReference type="InterPro" id="IPR021986">
    <property type="entry name" value="Spherulin4"/>
</dbReference>
<sequence length="276" mass="29979">MFLLLVIATVLTLASTVISTGLLIPLYAWPGIDAWNTIYDSIAAHPSIPFYLIINPSTGPGNTEYPEDVFITAIAKLNSFPNTKVLGYTYTKQGTRASSEVEKDIAAYANWDTYEEQNIRLCGIFFDEAANGADPSKLAYFQKLSRKSKSSSLSTVVFNPGVKLVADVAKWFAAADFIVEYENTYANWVARAPDEHFSASGHYGKDAVILNLTPENADIDDVVQLAKDMGLGAIYLASDGNYMSLSTVPKVAVAVAQSRSARQGARPIVQLSIENS</sequence>
<dbReference type="Proteomes" id="UP000191691">
    <property type="component" value="Unassembled WGS sequence"/>
</dbReference>
<dbReference type="AlphaFoldDB" id="A0A1V6YMA2"/>
<organism evidence="1 2">
    <name type="scientific">Penicillium nalgiovense</name>
    <dbReference type="NCBI Taxonomy" id="60175"/>
    <lineage>
        <taxon>Eukaryota</taxon>
        <taxon>Fungi</taxon>
        <taxon>Dikarya</taxon>
        <taxon>Ascomycota</taxon>
        <taxon>Pezizomycotina</taxon>
        <taxon>Eurotiomycetes</taxon>
        <taxon>Eurotiomycetidae</taxon>
        <taxon>Eurotiales</taxon>
        <taxon>Aspergillaceae</taxon>
        <taxon>Penicillium</taxon>
    </lineage>
</organism>
<accession>A0A1V6YMA2</accession>
<protein>
    <recommendedName>
        <fullName evidence="3">Spherulation-specific family 4</fullName>
    </recommendedName>
</protein>
<comment type="caution">
    <text evidence="1">The sequence shown here is derived from an EMBL/GenBank/DDBJ whole genome shotgun (WGS) entry which is preliminary data.</text>
</comment>
<proteinExistence type="predicted"/>
<evidence type="ECO:0000313" key="1">
    <source>
        <dbReference type="EMBL" id="OQE88428.1"/>
    </source>
</evidence>
<name>A0A1V6YMA2_PENNA</name>
<dbReference type="PANTHER" id="PTHR35040">
    <property type="match status" value="1"/>
</dbReference>